<reference evidence="5" key="1">
    <citation type="journal article" date="2019" name="Int. J. Syst. Evol. Microbiol.">
        <title>The Global Catalogue of Microorganisms (GCM) 10K type strain sequencing project: providing services to taxonomists for standard genome sequencing and annotation.</title>
        <authorList>
            <consortium name="The Broad Institute Genomics Platform"/>
            <consortium name="The Broad Institute Genome Sequencing Center for Infectious Disease"/>
            <person name="Wu L."/>
            <person name="Ma J."/>
        </authorList>
    </citation>
    <scope>NUCLEOTIDE SEQUENCE [LARGE SCALE GENOMIC DNA]</scope>
    <source>
        <strain evidence="5">CGMCC 4.7020</strain>
    </source>
</reference>
<protein>
    <submittedName>
        <fullName evidence="4">AAA family ATPase</fullName>
    </submittedName>
</protein>
<keyword evidence="5" id="KW-1185">Reference proteome</keyword>
<dbReference type="Pfam" id="PF13191">
    <property type="entry name" value="AAA_16"/>
    <property type="match status" value="1"/>
</dbReference>
<evidence type="ECO:0000259" key="3">
    <source>
        <dbReference type="PROSITE" id="PS50043"/>
    </source>
</evidence>
<dbReference type="PANTHER" id="PTHR16305">
    <property type="entry name" value="TESTICULAR SOLUBLE ADENYLYL CYCLASE"/>
    <property type="match status" value="1"/>
</dbReference>
<dbReference type="SMART" id="SM00421">
    <property type="entry name" value="HTH_LUXR"/>
    <property type="match status" value="1"/>
</dbReference>
<dbReference type="Pfam" id="PF00196">
    <property type="entry name" value="GerE"/>
    <property type="match status" value="1"/>
</dbReference>
<dbReference type="EMBL" id="JBHTMM010000104">
    <property type="protein sequence ID" value="MFD1312126.1"/>
    <property type="molecule type" value="Genomic_DNA"/>
</dbReference>
<feature type="domain" description="HTH luxR-type" evidence="3">
    <location>
        <begin position="848"/>
        <end position="913"/>
    </location>
</feature>
<dbReference type="InterPro" id="IPR036388">
    <property type="entry name" value="WH-like_DNA-bd_sf"/>
</dbReference>
<dbReference type="SUPFAM" id="SSF52540">
    <property type="entry name" value="P-loop containing nucleoside triphosphate hydrolases"/>
    <property type="match status" value="1"/>
</dbReference>
<dbReference type="PRINTS" id="PR00038">
    <property type="entry name" value="HTHLUXR"/>
</dbReference>
<dbReference type="SUPFAM" id="SSF46894">
    <property type="entry name" value="C-terminal effector domain of the bipartite response regulators"/>
    <property type="match status" value="1"/>
</dbReference>
<accession>A0ABW3XRE0</accession>
<dbReference type="CDD" id="cd06170">
    <property type="entry name" value="LuxR_C_like"/>
    <property type="match status" value="1"/>
</dbReference>
<proteinExistence type="predicted"/>
<name>A0ABW3XRE0_9ACTN</name>
<comment type="caution">
    <text evidence="4">The sequence shown here is derived from an EMBL/GenBank/DDBJ whole genome shotgun (WGS) entry which is preliminary data.</text>
</comment>
<dbReference type="PROSITE" id="PS50043">
    <property type="entry name" value="HTH_LUXR_2"/>
    <property type="match status" value="1"/>
</dbReference>
<dbReference type="RefSeq" id="WP_381330662.1">
    <property type="nucleotide sequence ID" value="NZ_JBHTMM010000104.1"/>
</dbReference>
<dbReference type="InterPro" id="IPR027417">
    <property type="entry name" value="P-loop_NTPase"/>
</dbReference>
<dbReference type="PANTHER" id="PTHR16305:SF35">
    <property type="entry name" value="TRANSCRIPTIONAL ACTIVATOR DOMAIN"/>
    <property type="match status" value="1"/>
</dbReference>
<keyword evidence="1" id="KW-0547">Nucleotide-binding</keyword>
<keyword evidence="2" id="KW-0067">ATP-binding</keyword>
<gene>
    <name evidence="4" type="ORF">ACFQ5X_40825</name>
</gene>
<evidence type="ECO:0000256" key="1">
    <source>
        <dbReference type="ARBA" id="ARBA00022741"/>
    </source>
</evidence>
<dbReference type="Gene3D" id="1.10.10.10">
    <property type="entry name" value="Winged helix-like DNA-binding domain superfamily/Winged helix DNA-binding domain"/>
    <property type="match status" value="1"/>
</dbReference>
<evidence type="ECO:0000313" key="4">
    <source>
        <dbReference type="EMBL" id="MFD1312126.1"/>
    </source>
</evidence>
<dbReference type="InterPro" id="IPR041664">
    <property type="entry name" value="AAA_16"/>
</dbReference>
<dbReference type="Proteomes" id="UP001597058">
    <property type="component" value="Unassembled WGS sequence"/>
</dbReference>
<dbReference type="InterPro" id="IPR000792">
    <property type="entry name" value="Tscrpt_reg_LuxR_C"/>
</dbReference>
<dbReference type="InterPro" id="IPR016032">
    <property type="entry name" value="Sig_transdc_resp-reg_C-effctor"/>
</dbReference>
<organism evidence="4 5">
    <name type="scientific">Streptomyces kaempferi</name>
    <dbReference type="NCBI Taxonomy" id="333725"/>
    <lineage>
        <taxon>Bacteria</taxon>
        <taxon>Bacillati</taxon>
        <taxon>Actinomycetota</taxon>
        <taxon>Actinomycetes</taxon>
        <taxon>Kitasatosporales</taxon>
        <taxon>Streptomycetaceae</taxon>
        <taxon>Streptomyces</taxon>
    </lineage>
</organism>
<evidence type="ECO:0000313" key="5">
    <source>
        <dbReference type="Proteomes" id="UP001597058"/>
    </source>
</evidence>
<evidence type="ECO:0000256" key="2">
    <source>
        <dbReference type="ARBA" id="ARBA00022840"/>
    </source>
</evidence>
<sequence length="915" mass="98647">MLRGRTTECQRLDRLLAEIRSGRSATLVLRGDPGIGKSALLNYLAQQASGCRVARACGVESEMEIAFAGLQQFCALMLHRMKYLPPPQQDALGVAFGLRPGSSPDRLLVGLAILSLLSEAAQEQPLVCLVDDAHWLDKASLQALAFVGRRLMAESVLLVFAVQDISTRELLGLPELALAGLGHEDACVLLASAIPGPLDVQVRDRIIAETRGNPLALLELPRTMTPAELAGGFVLPVTSPLAGRIEQSFLMRITSLPQQTQRLLLTAAAEPVGDVPLLWRAAMRLGIETDAAAPAEDAGLLELAARVRFRHPLVRSAAYRAATVPDRQAVHRALAEATNPHLDPDRRAWHRAHAAPGPDEAIASELERSADTAWARGGVAAAAAFLERATDLTPDPARRASRAIRTAQAKLDAAAPDTAYECTATAELGPLDDLQRAQIKRLRAQIAFARQRVSEALPLLLNAAQSLEPLNPALARETYLEAFGAAIFAGQTSRGIGVLEVAASARGAPAPPPPGRPIDLLLDGLVTRFTKGFAASVPLLKEALHALRQQDVGSGDSIGCLWLMCPVAPEPIAPDLWDDEAWHDLATRTVKLAREAGALTVLPLALADRASVHLAAGEFAAATCLIDEADAVAKATGTPLLGHAFLVLAAWRGHAAEALKLIEAAIHDATSRGEGRTIALVGYTTAVLYNGLGDYERALTAAQQSARHEDLGLLSWALVELIEAAARNSTPDVATAALKELQERTRASGTEWALGTEARARALLSEGPIAEVLYREAIERLARTRIAVHLARAHLVYGEWLRRERRRQDAREHLRTAYEMFHHFGADAFAERARRELVAMGEKVGTDTLVTCEQLTPQEEQIARLAREGHTNGEIGAQLFISSRTVEWHLHHVFTKLGITSRRQLRAALPNQHDN</sequence>
<dbReference type="PROSITE" id="PS00622">
    <property type="entry name" value="HTH_LUXR_1"/>
    <property type="match status" value="1"/>
</dbReference>